<dbReference type="AlphaFoldDB" id="A0A8S9LRQ5"/>
<evidence type="ECO:0008006" key="3">
    <source>
        <dbReference type="Google" id="ProtNLM"/>
    </source>
</evidence>
<reference evidence="1" key="1">
    <citation type="submission" date="2019-12" db="EMBL/GenBank/DDBJ databases">
        <title>Genome sequencing and annotation of Brassica cretica.</title>
        <authorList>
            <person name="Studholme D.J."/>
            <person name="Sarris P.F."/>
        </authorList>
    </citation>
    <scope>NUCLEOTIDE SEQUENCE</scope>
    <source>
        <strain evidence="1">PFS-001/15</strain>
        <tissue evidence="1">Leaf</tissue>
    </source>
</reference>
<dbReference type="Proteomes" id="UP000712281">
    <property type="component" value="Unassembled WGS sequence"/>
</dbReference>
<dbReference type="InterPro" id="IPR011009">
    <property type="entry name" value="Kinase-like_dom_sf"/>
</dbReference>
<proteinExistence type="predicted"/>
<organism evidence="1 2">
    <name type="scientific">Brassica cretica</name>
    <name type="common">Mustard</name>
    <dbReference type="NCBI Taxonomy" id="69181"/>
    <lineage>
        <taxon>Eukaryota</taxon>
        <taxon>Viridiplantae</taxon>
        <taxon>Streptophyta</taxon>
        <taxon>Embryophyta</taxon>
        <taxon>Tracheophyta</taxon>
        <taxon>Spermatophyta</taxon>
        <taxon>Magnoliopsida</taxon>
        <taxon>eudicotyledons</taxon>
        <taxon>Gunneridae</taxon>
        <taxon>Pentapetalae</taxon>
        <taxon>rosids</taxon>
        <taxon>malvids</taxon>
        <taxon>Brassicales</taxon>
        <taxon>Brassicaceae</taxon>
        <taxon>Brassiceae</taxon>
        <taxon>Brassica</taxon>
    </lineage>
</organism>
<evidence type="ECO:0000313" key="2">
    <source>
        <dbReference type="Proteomes" id="UP000712281"/>
    </source>
</evidence>
<protein>
    <recommendedName>
        <fullName evidence="3">Protein kinase domain-containing protein</fullName>
    </recommendedName>
</protein>
<evidence type="ECO:0000313" key="1">
    <source>
        <dbReference type="EMBL" id="KAF2609232.1"/>
    </source>
</evidence>
<dbReference type="EMBL" id="QGKW02000276">
    <property type="protein sequence ID" value="KAF2609232.1"/>
    <property type="molecule type" value="Genomic_DNA"/>
</dbReference>
<dbReference type="Gene3D" id="1.10.510.10">
    <property type="entry name" value="Transferase(Phosphotransferase) domain 1"/>
    <property type="match status" value="1"/>
</dbReference>
<gene>
    <name evidence="1" type="ORF">F2Q68_00044550</name>
</gene>
<dbReference type="SUPFAM" id="SSF56112">
    <property type="entry name" value="Protein kinase-like (PK-like)"/>
    <property type="match status" value="1"/>
</dbReference>
<comment type="caution">
    <text evidence="1">The sequence shown here is derived from an EMBL/GenBank/DDBJ whole genome shotgun (WGS) entry which is preliminary data.</text>
</comment>
<name>A0A8S9LRQ5_BRACR</name>
<accession>A0A8S9LRQ5</accession>
<sequence>MSSALLRTSSESFSGDWHSILMRLRSSFILKPENKTRNIPAAFFRFIETGNVLRDIKVYYFLLRCSILRFSSSNLACFIAAQSVSVDLWSVGCVFAEILTGRPLLKRKNRGSRRDRNYSPYAIGDISSDYLKRVSIHRFISNHNSGKRVLIGWTKKRKYNNSASTLTYNQPAGSVSISFAKPTFGLTINEDKPSFLKPQVSPDSSEKIRLNGGLRVVPESVFEDHQVKKVQPVSYILEII</sequence>